<dbReference type="PROSITE" id="PS51194">
    <property type="entry name" value="HELICASE_CTER"/>
    <property type="match status" value="1"/>
</dbReference>
<dbReference type="InterPro" id="IPR036875">
    <property type="entry name" value="Znf_CCHC_sf"/>
</dbReference>
<keyword evidence="6" id="KW-0862">Zinc</keyword>
<dbReference type="PANTHER" id="PTHR47958">
    <property type="entry name" value="ATP-DEPENDENT RNA HELICASE DBP3"/>
    <property type="match status" value="1"/>
</dbReference>
<dbReference type="Proteomes" id="UP000541610">
    <property type="component" value="Unassembled WGS sequence"/>
</dbReference>
<evidence type="ECO:0000256" key="2">
    <source>
        <dbReference type="ARBA" id="ARBA00022741"/>
    </source>
</evidence>
<dbReference type="PROSITE" id="PS50158">
    <property type="entry name" value="ZF_CCHC"/>
    <property type="match status" value="1"/>
</dbReference>
<gene>
    <name evidence="11" type="primary">DDX41</name>
    <name evidence="11" type="ORF">FOZ60_016298</name>
</gene>
<dbReference type="InterPro" id="IPR001878">
    <property type="entry name" value="Znf_CCHC"/>
</dbReference>
<dbReference type="InterPro" id="IPR027417">
    <property type="entry name" value="P-loop_NTPase"/>
</dbReference>
<feature type="region of interest" description="Disordered" evidence="7">
    <location>
        <begin position="101"/>
        <end position="120"/>
    </location>
</feature>
<proteinExistence type="predicted"/>
<evidence type="ECO:0000313" key="11">
    <source>
        <dbReference type="EMBL" id="KAF4691066.1"/>
    </source>
</evidence>
<feature type="compositionally biased region" description="Low complexity" evidence="7">
    <location>
        <begin position="48"/>
        <end position="58"/>
    </location>
</feature>
<protein>
    <recommendedName>
        <fullName evidence="1">RNA helicase</fullName>
        <ecNumber evidence="1">3.6.4.13</ecNumber>
    </recommendedName>
</protein>
<evidence type="ECO:0000256" key="3">
    <source>
        <dbReference type="ARBA" id="ARBA00022801"/>
    </source>
</evidence>
<evidence type="ECO:0000256" key="6">
    <source>
        <dbReference type="PROSITE-ProRule" id="PRU00047"/>
    </source>
</evidence>
<keyword evidence="6" id="KW-0479">Metal-binding</keyword>
<evidence type="ECO:0000313" key="12">
    <source>
        <dbReference type="Proteomes" id="UP000541610"/>
    </source>
</evidence>
<feature type="compositionally biased region" description="Basic residues" evidence="7">
    <location>
        <begin position="30"/>
        <end position="42"/>
    </location>
</feature>
<dbReference type="GO" id="GO:0008270">
    <property type="term" value="F:zinc ion binding"/>
    <property type="evidence" value="ECO:0007669"/>
    <property type="project" value="UniProtKB-KW"/>
</dbReference>
<feature type="domain" description="Helicase ATP-binding" evidence="9">
    <location>
        <begin position="236"/>
        <end position="381"/>
    </location>
</feature>
<evidence type="ECO:0000256" key="5">
    <source>
        <dbReference type="ARBA" id="ARBA00022840"/>
    </source>
</evidence>
<accession>A0A7J6P5M9</accession>
<dbReference type="PROSITE" id="PS51192">
    <property type="entry name" value="HELICASE_ATP_BIND_1"/>
    <property type="match status" value="1"/>
</dbReference>
<feature type="domain" description="CCHC-type" evidence="8">
    <location>
        <begin position="565"/>
        <end position="580"/>
    </location>
</feature>
<name>A0A7J6P5M9_PEROL</name>
<dbReference type="InterPro" id="IPR014001">
    <property type="entry name" value="Helicase_ATP-bd"/>
</dbReference>
<feature type="domain" description="Helicase C-terminal" evidence="10">
    <location>
        <begin position="390"/>
        <end position="548"/>
    </location>
</feature>
<keyword evidence="2" id="KW-0547">Nucleotide-binding</keyword>
<dbReference type="InterPro" id="IPR011545">
    <property type="entry name" value="DEAD/DEAH_box_helicase_dom"/>
</dbReference>
<dbReference type="SUPFAM" id="SSF52540">
    <property type="entry name" value="P-loop containing nucleoside triphosphate hydrolases"/>
    <property type="match status" value="1"/>
</dbReference>
<dbReference type="SUPFAM" id="SSF57756">
    <property type="entry name" value="Retrovirus zinc finger-like domains"/>
    <property type="match status" value="1"/>
</dbReference>
<dbReference type="EC" id="3.6.4.13" evidence="1"/>
<dbReference type="GO" id="GO:0003676">
    <property type="term" value="F:nucleic acid binding"/>
    <property type="evidence" value="ECO:0007669"/>
    <property type="project" value="InterPro"/>
</dbReference>
<organism evidence="11 12">
    <name type="scientific">Perkinsus olseni</name>
    <name type="common">Perkinsus atlanticus</name>
    <dbReference type="NCBI Taxonomy" id="32597"/>
    <lineage>
        <taxon>Eukaryota</taxon>
        <taxon>Sar</taxon>
        <taxon>Alveolata</taxon>
        <taxon>Perkinsozoa</taxon>
        <taxon>Perkinsea</taxon>
        <taxon>Perkinsida</taxon>
        <taxon>Perkinsidae</taxon>
        <taxon>Perkinsus</taxon>
    </lineage>
</organism>
<reference evidence="11 12" key="1">
    <citation type="submission" date="2020-04" db="EMBL/GenBank/DDBJ databases">
        <title>Perkinsus olseni comparative genomics.</title>
        <authorList>
            <person name="Bogema D.R."/>
        </authorList>
    </citation>
    <scope>NUCLEOTIDE SEQUENCE [LARGE SCALE GENOMIC DNA]</scope>
    <source>
        <strain evidence="11">00978-12</strain>
    </source>
</reference>
<evidence type="ECO:0000256" key="7">
    <source>
        <dbReference type="SAM" id="MobiDB-lite"/>
    </source>
</evidence>
<dbReference type="GO" id="GO:0005524">
    <property type="term" value="F:ATP binding"/>
    <property type="evidence" value="ECO:0007669"/>
    <property type="project" value="UniProtKB-KW"/>
</dbReference>
<keyword evidence="4" id="KW-0347">Helicase</keyword>
<dbReference type="Gene3D" id="4.10.60.10">
    <property type="entry name" value="Zinc finger, CCHC-type"/>
    <property type="match status" value="1"/>
</dbReference>
<dbReference type="AlphaFoldDB" id="A0A7J6P5M9"/>
<dbReference type="OrthoDB" id="196131at2759"/>
<evidence type="ECO:0000256" key="1">
    <source>
        <dbReference type="ARBA" id="ARBA00012552"/>
    </source>
</evidence>
<dbReference type="SMART" id="SM00490">
    <property type="entry name" value="HELICc"/>
    <property type="match status" value="1"/>
</dbReference>
<keyword evidence="6" id="KW-0863">Zinc-finger</keyword>
<dbReference type="GO" id="GO:0016787">
    <property type="term" value="F:hydrolase activity"/>
    <property type="evidence" value="ECO:0007669"/>
    <property type="project" value="UniProtKB-KW"/>
</dbReference>
<feature type="region of interest" description="Disordered" evidence="7">
    <location>
        <begin position="641"/>
        <end position="664"/>
    </location>
</feature>
<dbReference type="Gene3D" id="3.40.50.300">
    <property type="entry name" value="P-loop containing nucleotide triphosphate hydrolases"/>
    <property type="match status" value="2"/>
</dbReference>
<feature type="compositionally biased region" description="Low complexity" evidence="7">
    <location>
        <begin position="69"/>
        <end position="81"/>
    </location>
</feature>
<evidence type="ECO:0000259" key="9">
    <source>
        <dbReference type="PROSITE" id="PS51192"/>
    </source>
</evidence>
<dbReference type="SMART" id="SM00343">
    <property type="entry name" value="ZnF_C2HC"/>
    <property type="match status" value="1"/>
</dbReference>
<evidence type="ECO:0000259" key="8">
    <source>
        <dbReference type="PROSITE" id="PS50158"/>
    </source>
</evidence>
<keyword evidence="3" id="KW-0378">Hydrolase</keyword>
<dbReference type="CDD" id="cd18787">
    <property type="entry name" value="SF2_C_DEAD"/>
    <property type="match status" value="1"/>
</dbReference>
<evidence type="ECO:0000259" key="10">
    <source>
        <dbReference type="PROSITE" id="PS51194"/>
    </source>
</evidence>
<sequence>MATTATTSEAMEAFLKEAEKEEDEELYIPRKFRKKTHNRRLPNKSGYEASASSTPSDSPAEEEMIPSNAATTTATAGAASLSAQQSRSLLFESMKMKKAHDEMPEEAKVEEEKRAKEEQERTILRDIEDSMSKPLTSVVERAKGITYDSSMPNIAGWTLPKKYRDMTEGGGTGHSGQVLALVRVLLKILLMLRSFANHSCTRKGEDIGDLLEVVSSSGPQEALEMEMRSPVTDTEGPFCLLIAPSRELAQQTHEVVEHYVSYLTGPESRSRHRLPRLRCQLCIGGESLGRQAQNVRRGVHIITATPGRLNHMLNEKMFTLAQCVYICLDEADRMVDLGFEDEVRNTLDHFGHQRQTLLFSATMPRKIQEFATSALVNPVTINVGRAGAANLDVEYVKAESKLTYLLQCLQKTAPPVMVFCSDKASCDEVLEYLLLKGVGACAIHGGLEQSERHKSTRLFKSGAKDVLIGTDVASKGLDFPAIQHVINYDMPKEIENYVHRIGRTGRCGRTGVATTFINKSVDETVLLDLKAILQEAGQRVPPFLEHLEPVGGEDTAEVVNGIRGCAYCGGLGHRIKDCPKLEQARRQTSRPSDEPIGGQDWDADYEATLAAEKPKEGDKEEASAEELGEEFGAFVSGQVVEESKGDVDRPAAALHPKPMSPERRQRIRETMASIPPPDAPEWARGLSDEEFLKAAVLRCTRRDE</sequence>
<dbReference type="Pfam" id="PF00271">
    <property type="entry name" value="Helicase_C"/>
    <property type="match status" value="1"/>
</dbReference>
<dbReference type="GO" id="GO:0003724">
    <property type="term" value="F:RNA helicase activity"/>
    <property type="evidence" value="ECO:0007669"/>
    <property type="project" value="UniProtKB-EC"/>
</dbReference>
<keyword evidence="5" id="KW-0067">ATP-binding</keyword>
<feature type="compositionally biased region" description="Low complexity" evidence="7">
    <location>
        <begin position="1"/>
        <end position="13"/>
    </location>
</feature>
<dbReference type="Pfam" id="PF00270">
    <property type="entry name" value="DEAD"/>
    <property type="match status" value="1"/>
</dbReference>
<dbReference type="InterPro" id="IPR001650">
    <property type="entry name" value="Helicase_C-like"/>
</dbReference>
<evidence type="ECO:0000256" key="4">
    <source>
        <dbReference type="ARBA" id="ARBA00022806"/>
    </source>
</evidence>
<comment type="caution">
    <text evidence="11">The sequence shown here is derived from an EMBL/GenBank/DDBJ whole genome shotgun (WGS) entry which is preliminary data.</text>
</comment>
<dbReference type="SMART" id="SM00487">
    <property type="entry name" value="DEXDc"/>
    <property type="match status" value="1"/>
</dbReference>
<feature type="region of interest" description="Disordered" evidence="7">
    <location>
        <begin position="1"/>
        <end position="81"/>
    </location>
</feature>
<dbReference type="EMBL" id="JABANP010000086">
    <property type="protein sequence ID" value="KAF4691066.1"/>
    <property type="molecule type" value="Genomic_DNA"/>
</dbReference>